<reference evidence="2" key="1">
    <citation type="journal article" date="2019" name="Int. J. Syst. Evol. Microbiol.">
        <title>The Global Catalogue of Microorganisms (GCM) 10K type strain sequencing project: providing services to taxonomists for standard genome sequencing and annotation.</title>
        <authorList>
            <consortium name="The Broad Institute Genomics Platform"/>
            <consortium name="The Broad Institute Genome Sequencing Center for Infectious Disease"/>
            <person name="Wu L."/>
            <person name="Ma J."/>
        </authorList>
    </citation>
    <scope>NUCLEOTIDE SEQUENCE [LARGE SCALE GENOMIC DNA]</scope>
    <source>
        <strain evidence="2">JCM 16545</strain>
    </source>
</reference>
<protein>
    <submittedName>
        <fullName evidence="1">Four helix bundle protein</fullName>
    </submittedName>
</protein>
<name>A0ABW4WWR3_9BACT</name>
<comment type="caution">
    <text evidence="1">The sequence shown here is derived from an EMBL/GenBank/DDBJ whole genome shotgun (WGS) entry which is preliminary data.</text>
</comment>
<keyword evidence="2" id="KW-1185">Reference proteome</keyword>
<gene>
    <name evidence="1" type="ORF">ACFSKU_09790</name>
</gene>
<dbReference type="SUPFAM" id="SSF158446">
    <property type="entry name" value="IVS-encoded protein-like"/>
    <property type="match status" value="1"/>
</dbReference>
<evidence type="ECO:0000313" key="2">
    <source>
        <dbReference type="Proteomes" id="UP001597369"/>
    </source>
</evidence>
<dbReference type="RefSeq" id="WP_377469709.1">
    <property type="nucleotide sequence ID" value="NZ_JAJJWI010000009.1"/>
</dbReference>
<proteinExistence type="predicted"/>
<dbReference type="Gene3D" id="1.20.1440.60">
    <property type="entry name" value="23S rRNA-intervening sequence"/>
    <property type="match status" value="1"/>
</dbReference>
<sequence>MLIQKQQLWHSLNQVFSKLHVVLEEAHATSYWLRLLYAVNLIEDTAFKSIHKACIELQKMLSSIK</sequence>
<dbReference type="InterPro" id="IPR012657">
    <property type="entry name" value="23S_rRNA-intervening_sequence"/>
</dbReference>
<organism evidence="1 2">
    <name type="scientific">Pontibacter silvestris</name>
    <dbReference type="NCBI Taxonomy" id="2305183"/>
    <lineage>
        <taxon>Bacteria</taxon>
        <taxon>Pseudomonadati</taxon>
        <taxon>Bacteroidota</taxon>
        <taxon>Cytophagia</taxon>
        <taxon>Cytophagales</taxon>
        <taxon>Hymenobacteraceae</taxon>
        <taxon>Pontibacter</taxon>
    </lineage>
</organism>
<accession>A0ABW4WWR3</accession>
<dbReference type="NCBIfam" id="TIGR02436">
    <property type="entry name" value="four helix bundle protein"/>
    <property type="match status" value="1"/>
</dbReference>
<dbReference type="InterPro" id="IPR036583">
    <property type="entry name" value="23S_rRNA_IVS_sf"/>
</dbReference>
<dbReference type="EMBL" id="JBHUHV010000029">
    <property type="protein sequence ID" value="MFD2067173.1"/>
    <property type="molecule type" value="Genomic_DNA"/>
</dbReference>
<evidence type="ECO:0000313" key="1">
    <source>
        <dbReference type="EMBL" id="MFD2067173.1"/>
    </source>
</evidence>
<dbReference type="Proteomes" id="UP001597369">
    <property type="component" value="Unassembled WGS sequence"/>
</dbReference>